<dbReference type="InterPro" id="IPR036034">
    <property type="entry name" value="PDZ_sf"/>
</dbReference>
<dbReference type="Gene3D" id="2.40.10.10">
    <property type="entry name" value="Trypsin-like serine proteases"/>
    <property type="match status" value="2"/>
</dbReference>
<dbReference type="Proteomes" id="UP000315724">
    <property type="component" value="Chromosome"/>
</dbReference>
<dbReference type="EC" id="3.4.21.107" evidence="5"/>
<dbReference type="InterPro" id="IPR009003">
    <property type="entry name" value="Peptidase_S1_PA"/>
</dbReference>
<dbReference type="InterPro" id="IPR001478">
    <property type="entry name" value="PDZ"/>
</dbReference>
<proteinExistence type="inferred from homology"/>
<dbReference type="InterPro" id="IPR051201">
    <property type="entry name" value="Chloro_Bact_Ser_Proteases"/>
</dbReference>
<sequence length="667" mass="72910">MLRIMKTELNQTSPRTVSLFLVAFAVMNTSSMLQAQPLFTQEQQAIQQATAFASPSIVRIETVGGQDLVGDVLTGTGPTTGVIVSDDGYIITSSFNFVSDPASVLVTLIEQDEEKKYAAEIVASDQSKMLTLLKVEASGLKPISVSPKGELKVGQRAIALGRTFNVEFPNISIGIVSALNRVNGKAIQTDAKTSPVNYGGPLIDLTGQCMGILVPLSPQQAGETAGVEWYDSGIGFAIPLEDIQRVLDRMKAGEDLQSGLLGVGFEAQGPLTGEAKILRVRPQSPADQAGLKVDDVVIEIDEHPVNRLVDLRQKLGNRYAGEKISLIVKRGDETIEREIQLAGELLAYEFTSIGILPARRSASDESPDEGVLVRFVYDSSPAQAAGMKLGDRIRSIDGQQVSTPDEISVILTTRKKGEEIAITLDREEETQTVNVTLEAFPDGDGLTNIPPSDIPPGDVPEELKLGRSNQKLAGSDRSFWVFVPENYNPNFEYGLLMWVHPSGETMEADVLKFWKDLCTERGIILVGPRAEDLSGWAATDEEYAKDVVNWVQENYAIDSARVAVMGAQDSGVFATRLAFKYRDLFRGLISIEGPLRFPPPDSNPEQRLLTAFVAAPETRQRDQILKSVELLRKQKFPTAQIDSEEEAKFSFDLVNALVQWLDGLDRL</sequence>
<dbReference type="Gene3D" id="2.30.42.10">
    <property type="match status" value="2"/>
</dbReference>
<dbReference type="Pfam" id="PF13180">
    <property type="entry name" value="PDZ_2"/>
    <property type="match status" value="2"/>
</dbReference>
<gene>
    <name evidence="5" type="primary">degP</name>
    <name evidence="5" type="ORF">Mal48_43110</name>
</gene>
<accession>A0A517QU10</accession>
<dbReference type="PANTHER" id="PTHR43343">
    <property type="entry name" value="PEPTIDASE S12"/>
    <property type="match status" value="1"/>
</dbReference>
<comment type="similarity">
    <text evidence="1">Belongs to the peptidase S1C family.</text>
</comment>
<organism evidence="5 6">
    <name type="scientific">Thalassoglobus polymorphus</name>
    <dbReference type="NCBI Taxonomy" id="2527994"/>
    <lineage>
        <taxon>Bacteria</taxon>
        <taxon>Pseudomonadati</taxon>
        <taxon>Planctomycetota</taxon>
        <taxon>Planctomycetia</taxon>
        <taxon>Planctomycetales</taxon>
        <taxon>Planctomycetaceae</taxon>
        <taxon>Thalassoglobus</taxon>
    </lineage>
</organism>
<keyword evidence="2 5" id="KW-0645">Protease</keyword>
<dbReference type="SMART" id="SM00228">
    <property type="entry name" value="PDZ"/>
    <property type="match status" value="2"/>
</dbReference>
<dbReference type="InterPro" id="IPR043504">
    <property type="entry name" value="Peptidase_S1_PA_chymotrypsin"/>
</dbReference>
<dbReference type="GO" id="GO:0006508">
    <property type="term" value="P:proteolysis"/>
    <property type="evidence" value="ECO:0007669"/>
    <property type="project" value="UniProtKB-KW"/>
</dbReference>
<evidence type="ECO:0000256" key="2">
    <source>
        <dbReference type="ARBA" id="ARBA00022670"/>
    </source>
</evidence>
<evidence type="ECO:0000313" key="6">
    <source>
        <dbReference type="Proteomes" id="UP000315724"/>
    </source>
</evidence>
<evidence type="ECO:0000256" key="1">
    <source>
        <dbReference type="ARBA" id="ARBA00010541"/>
    </source>
</evidence>
<feature type="domain" description="PDZ" evidence="4">
    <location>
        <begin position="338"/>
        <end position="428"/>
    </location>
</feature>
<dbReference type="InterPro" id="IPR029058">
    <property type="entry name" value="AB_hydrolase_fold"/>
</dbReference>
<dbReference type="KEGG" id="tpol:Mal48_43110"/>
<evidence type="ECO:0000256" key="3">
    <source>
        <dbReference type="ARBA" id="ARBA00022801"/>
    </source>
</evidence>
<name>A0A517QU10_9PLAN</name>
<keyword evidence="3 5" id="KW-0378">Hydrolase</keyword>
<dbReference type="PANTHER" id="PTHR43343:SF3">
    <property type="entry name" value="PROTEASE DO-LIKE 8, CHLOROPLASTIC"/>
    <property type="match status" value="1"/>
</dbReference>
<reference evidence="5 6" key="1">
    <citation type="submission" date="2019-02" db="EMBL/GenBank/DDBJ databases">
        <title>Deep-cultivation of Planctomycetes and their phenomic and genomic characterization uncovers novel biology.</title>
        <authorList>
            <person name="Wiegand S."/>
            <person name="Jogler M."/>
            <person name="Boedeker C."/>
            <person name="Pinto D."/>
            <person name="Vollmers J."/>
            <person name="Rivas-Marin E."/>
            <person name="Kohn T."/>
            <person name="Peeters S.H."/>
            <person name="Heuer A."/>
            <person name="Rast P."/>
            <person name="Oberbeckmann S."/>
            <person name="Bunk B."/>
            <person name="Jeske O."/>
            <person name="Meyerdierks A."/>
            <person name="Storesund J.E."/>
            <person name="Kallscheuer N."/>
            <person name="Luecker S."/>
            <person name="Lage O.M."/>
            <person name="Pohl T."/>
            <person name="Merkel B.J."/>
            <person name="Hornburger P."/>
            <person name="Mueller R.-W."/>
            <person name="Bruemmer F."/>
            <person name="Labrenz M."/>
            <person name="Spormann A.M."/>
            <person name="Op den Camp H."/>
            <person name="Overmann J."/>
            <person name="Amann R."/>
            <person name="Jetten M.S.M."/>
            <person name="Mascher T."/>
            <person name="Medema M.H."/>
            <person name="Devos D.P."/>
            <person name="Kaster A.-K."/>
            <person name="Ovreas L."/>
            <person name="Rohde M."/>
            <person name="Galperin M.Y."/>
            <person name="Jogler C."/>
        </authorList>
    </citation>
    <scope>NUCLEOTIDE SEQUENCE [LARGE SCALE GENOMIC DNA]</scope>
    <source>
        <strain evidence="5 6">Mal48</strain>
    </source>
</reference>
<dbReference type="PRINTS" id="PR00834">
    <property type="entry name" value="PROTEASES2C"/>
</dbReference>
<keyword evidence="6" id="KW-1185">Reference proteome</keyword>
<dbReference type="RefSeq" id="WP_145203933.1">
    <property type="nucleotide sequence ID" value="NZ_CP036267.1"/>
</dbReference>
<dbReference type="Pfam" id="PF13365">
    <property type="entry name" value="Trypsin_2"/>
    <property type="match status" value="1"/>
</dbReference>
<dbReference type="SUPFAM" id="SSF53474">
    <property type="entry name" value="alpha/beta-Hydrolases"/>
    <property type="match status" value="1"/>
</dbReference>
<dbReference type="GO" id="GO:0004252">
    <property type="term" value="F:serine-type endopeptidase activity"/>
    <property type="evidence" value="ECO:0007669"/>
    <property type="project" value="InterPro"/>
</dbReference>
<dbReference type="SUPFAM" id="SSF50494">
    <property type="entry name" value="Trypsin-like serine proteases"/>
    <property type="match status" value="1"/>
</dbReference>
<evidence type="ECO:0000259" key="4">
    <source>
        <dbReference type="PROSITE" id="PS50106"/>
    </source>
</evidence>
<evidence type="ECO:0000313" key="5">
    <source>
        <dbReference type="EMBL" id="QDT35037.1"/>
    </source>
</evidence>
<protein>
    <submittedName>
        <fullName evidence="5">Periplasmic serine endoprotease DegP</fullName>
        <ecNumber evidence="5">3.4.21.107</ecNumber>
    </submittedName>
</protein>
<dbReference type="OrthoDB" id="248175at2"/>
<dbReference type="AlphaFoldDB" id="A0A517QU10"/>
<feature type="domain" description="PDZ" evidence="4">
    <location>
        <begin position="244"/>
        <end position="332"/>
    </location>
</feature>
<dbReference type="Gene3D" id="3.40.50.1820">
    <property type="entry name" value="alpha/beta hydrolase"/>
    <property type="match status" value="1"/>
</dbReference>
<dbReference type="PROSITE" id="PS50106">
    <property type="entry name" value="PDZ"/>
    <property type="match status" value="2"/>
</dbReference>
<dbReference type="EMBL" id="CP036267">
    <property type="protein sequence ID" value="QDT35037.1"/>
    <property type="molecule type" value="Genomic_DNA"/>
</dbReference>
<dbReference type="SUPFAM" id="SSF50156">
    <property type="entry name" value="PDZ domain-like"/>
    <property type="match status" value="2"/>
</dbReference>
<dbReference type="InterPro" id="IPR001940">
    <property type="entry name" value="Peptidase_S1C"/>
</dbReference>